<dbReference type="Proteomes" id="UP000244052">
    <property type="component" value="Unassembled WGS sequence"/>
</dbReference>
<dbReference type="GO" id="GO:0015074">
    <property type="term" value="P:DNA integration"/>
    <property type="evidence" value="ECO:0007669"/>
    <property type="project" value="InterPro"/>
</dbReference>
<name>A0A2T5PQ97_ECTOL</name>
<dbReference type="RefSeq" id="WP_108233233.1">
    <property type="nucleotide sequence ID" value="NZ_QASO01000035.1"/>
</dbReference>
<dbReference type="InterPro" id="IPR011010">
    <property type="entry name" value="DNA_brk_join_enz"/>
</dbReference>
<dbReference type="SUPFAM" id="SSF56349">
    <property type="entry name" value="DNA breaking-rejoining enzymes"/>
    <property type="match status" value="1"/>
</dbReference>
<comment type="caution">
    <text evidence="3">The sequence shown here is derived from an EMBL/GenBank/DDBJ whole genome shotgun (WGS) entry which is preliminary data.</text>
</comment>
<accession>A0A2T5PQ97</accession>
<reference evidence="3 4" key="1">
    <citation type="submission" date="2018-04" db="EMBL/GenBank/DDBJ databases">
        <title>Pseudomonas sp. nov., isolated from mangrove soil.</title>
        <authorList>
            <person name="Chen C."/>
        </authorList>
    </citation>
    <scope>NUCLEOTIDE SEQUENCE [LARGE SCALE GENOMIC DNA]</scope>
    <source>
        <strain evidence="3 4">JCM 14246</strain>
    </source>
</reference>
<keyword evidence="1" id="KW-0233">DNA recombination</keyword>
<proteinExistence type="predicted"/>
<dbReference type="InterPro" id="IPR013762">
    <property type="entry name" value="Integrase-like_cat_sf"/>
</dbReference>
<evidence type="ECO:0000259" key="2">
    <source>
        <dbReference type="Pfam" id="PF00589"/>
    </source>
</evidence>
<dbReference type="GO" id="GO:0006310">
    <property type="term" value="P:DNA recombination"/>
    <property type="evidence" value="ECO:0007669"/>
    <property type="project" value="UniProtKB-KW"/>
</dbReference>
<evidence type="ECO:0000313" key="4">
    <source>
        <dbReference type="Proteomes" id="UP000244052"/>
    </source>
</evidence>
<feature type="domain" description="Tyr recombinase" evidence="2">
    <location>
        <begin position="1201"/>
        <end position="1244"/>
    </location>
</feature>
<dbReference type="InterPro" id="IPR002104">
    <property type="entry name" value="Integrase_catalytic"/>
</dbReference>
<dbReference type="Pfam" id="PF00589">
    <property type="entry name" value="Phage_integrase"/>
    <property type="match status" value="1"/>
</dbReference>
<keyword evidence="4" id="KW-1185">Reference proteome</keyword>
<dbReference type="GO" id="GO:0003677">
    <property type="term" value="F:DNA binding"/>
    <property type="evidence" value="ECO:0007669"/>
    <property type="project" value="InterPro"/>
</dbReference>
<gene>
    <name evidence="3" type="ORF">DBO86_06175</name>
</gene>
<dbReference type="Gene3D" id="1.10.443.10">
    <property type="entry name" value="Intergrase catalytic core"/>
    <property type="match status" value="1"/>
</dbReference>
<protein>
    <recommendedName>
        <fullName evidence="2">Tyr recombinase domain-containing protein</fullName>
    </recommendedName>
</protein>
<sequence>MTAHEQVLMGLPTLAEIEQRLGEWVVTVSGNRKALLDIPLQYTDKTTISRRFVSEVTGLPEETLRIALRDHRHLLADLEQEMHREGIIVQGYNILDSEQSRLVLRWYEHLTDEEKLQVELRGDLVAHIGYLNQMEAFKKSPLRYPLYKIKRAEIAQDVMRRRELVDAIQQHEIAQRVEAWANKALASRQALLDVELGIKEPLAIAPSYLEKEFGAGVDRIQASEWLTRVIQGMQRENIILPGYSPLECEARRKILRWYENLSDEQKLGVEVFGGQVKMKGYLDQVPELVPGHKLLPLYNETREEIASDVIRRREDHQRMLDLIPQELDPVTESRLQQWSDKVIQSRTALLDVELGSGKDPNISTSYLSEQIGIQLDTGLEHPALQRVIDAMVLEKIVVQGYGSTECNLRRIALRWFERLDDREKARVRLINGQIAHVGTLDQIDGIELNHRHYALLGITRTELGQAVLTLQEQYPPEDTSFSHTVQNQLNHWVASVLGRREKLLEIELAQKGRLAVSATYVSNLTGLSKDTLYGQTEMPEVLQAMIAEGIIVEGYNVGDCDKRRRLLRWYEGLDDLQKLAVETHGDQVKPAYLETIREVAGIRPSPLYNLTRTEIGKDVLRRRAEVAAPPGRTGTHEVKRRVDEWLKDVLSSREKLLTVQLNASGPLAVSVPYLSEQLGVSKSVLNKYNDMPEVIEAMKRERIILPGYMSSECDKRRKLLRWYEGLSEQEKFSIPLFGNKIKKKGYLDQIPGVRELLTSSMHKLINLTLDEISEDLVRLGVGNSDYKTVEERELEKAQKPKEETVGYKKHFFALRAVSVASVADLAQSADIPFTPVMHLFAAATMQSHSESGQSNYYDACKCFIQCLVDGGHNEGDSVLTMLGEHTLTRFRKYLQSLLQNAQISTAVANTHMSAARRMLERATEIDGLGLHSFYPASGFDVARETDLYNPYSPGERSRISEAIQTAIAHTHALAQPYVCTGVGQDPYDEHGKVKVGIATLETARWIFENKLGCVPINFANLDVNDKYHKYFRNVLNASSLSIYEIYESWGVLYDRSSKVLAPYIARLAQVTGLNADSIATLQLDDFVPVHPLSQRPCLRYWKERSTGEKEYHLDIFKAEISWLTTSQAREIKKIFDDVILITSEFRGAADPAIKNDLFIYKAISTRTYGEIKSISGQGNILNIALKGFAEAKGLLTDGGERLSLSPSRFRPSFVSELVERGVSVREIQMMLGHESIETTLKYLERMDFNRVARDKLEVALREIHSETITDKPVTAAPDINSGNDDNIIFKTPLGGCKNIFNPPDFIKNLRNYVPGKPCALYNKCLACENNMITKSDLPALFAMRRDYLHILHTNRVADTPYGYVVLENLNLLENILDPELSDFSQEELEEAERLSEYVDTNIAIEGVGQ</sequence>
<evidence type="ECO:0000256" key="1">
    <source>
        <dbReference type="ARBA" id="ARBA00023172"/>
    </source>
</evidence>
<dbReference type="EMBL" id="QASO01000035">
    <property type="protein sequence ID" value="PTU79908.1"/>
    <property type="molecule type" value="Genomic_DNA"/>
</dbReference>
<dbReference type="CDD" id="cd00397">
    <property type="entry name" value="DNA_BRE_C"/>
    <property type="match status" value="1"/>
</dbReference>
<organism evidence="3 4">
    <name type="scientific">Ectopseudomonas oleovorans</name>
    <name type="common">Pseudomonas oleovorans</name>
    <dbReference type="NCBI Taxonomy" id="301"/>
    <lineage>
        <taxon>Bacteria</taxon>
        <taxon>Pseudomonadati</taxon>
        <taxon>Pseudomonadota</taxon>
        <taxon>Gammaproteobacteria</taxon>
        <taxon>Pseudomonadales</taxon>
        <taxon>Pseudomonadaceae</taxon>
        <taxon>Ectopseudomonas</taxon>
    </lineage>
</organism>
<evidence type="ECO:0000313" key="3">
    <source>
        <dbReference type="EMBL" id="PTU79908.1"/>
    </source>
</evidence>